<dbReference type="KEGG" id="bman:114246272"/>
<sequence length="255" mass="30087">MASIKMSEDMTKLFQMMKLELDKQTATITQSVTDSIMRNIDDKIKPILEENKYLKNEVQKLNDKARYLENKGKKNNLILHGIKEIENNRQELFNLIKDIMKGLNVDINSYEINNYYRLGKKHDEGKVRPILISFTSFLKKLEILKNKMKMPKHAYITEDFSKETIELRKNLQEQLKQEKQNGKDAFIRNNKIILRDTSDVEKRKRETSTSPNIMHTPTHTKNSEHIIAPPKLHKTNAFEYMRARSSSFNEKQFKP</sequence>
<keyword evidence="2" id="KW-1185">Reference proteome</keyword>
<feature type="region of interest" description="Disordered" evidence="1">
    <location>
        <begin position="197"/>
        <end position="228"/>
    </location>
</feature>
<dbReference type="Proteomes" id="UP000504629">
    <property type="component" value="Unplaced"/>
</dbReference>
<evidence type="ECO:0000313" key="2">
    <source>
        <dbReference type="Proteomes" id="UP000504629"/>
    </source>
</evidence>
<name>A0A6J2JY83_BOMMA</name>
<dbReference type="OrthoDB" id="7418725at2759"/>
<gene>
    <name evidence="3" type="primary">LOC114246272</name>
</gene>
<protein>
    <submittedName>
        <fullName evidence="3">Uncharacterized protein LOC114246272</fullName>
    </submittedName>
</protein>
<dbReference type="Gene3D" id="3.30.70.1820">
    <property type="entry name" value="L1 transposable element, RRM domain"/>
    <property type="match status" value="1"/>
</dbReference>
<dbReference type="AlphaFoldDB" id="A0A6J2JY83"/>
<feature type="compositionally biased region" description="Basic and acidic residues" evidence="1">
    <location>
        <begin position="197"/>
        <end position="207"/>
    </location>
</feature>
<organism evidence="2 3">
    <name type="scientific">Bombyx mandarina</name>
    <name type="common">Wild silk moth</name>
    <name type="synonym">Wild silkworm</name>
    <dbReference type="NCBI Taxonomy" id="7092"/>
    <lineage>
        <taxon>Eukaryota</taxon>
        <taxon>Metazoa</taxon>
        <taxon>Ecdysozoa</taxon>
        <taxon>Arthropoda</taxon>
        <taxon>Hexapoda</taxon>
        <taxon>Insecta</taxon>
        <taxon>Pterygota</taxon>
        <taxon>Neoptera</taxon>
        <taxon>Endopterygota</taxon>
        <taxon>Lepidoptera</taxon>
        <taxon>Glossata</taxon>
        <taxon>Ditrysia</taxon>
        <taxon>Bombycoidea</taxon>
        <taxon>Bombycidae</taxon>
        <taxon>Bombycinae</taxon>
        <taxon>Bombyx</taxon>
    </lineage>
</organism>
<evidence type="ECO:0000256" key="1">
    <source>
        <dbReference type="SAM" id="MobiDB-lite"/>
    </source>
</evidence>
<accession>A0A6J2JY83</accession>
<feature type="compositionally biased region" description="Polar residues" evidence="1">
    <location>
        <begin position="208"/>
        <end position="220"/>
    </location>
</feature>
<dbReference type="RefSeq" id="XP_028034535.1">
    <property type="nucleotide sequence ID" value="XM_028178734.1"/>
</dbReference>
<proteinExistence type="predicted"/>
<evidence type="ECO:0000313" key="3">
    <source>
        <dbReference type="RefSeq" id="XP_028034535.1"/>
    </source>
</evidence>
<dbReference type="GeneID" id="114246272"/>
<reference evidence="3" key="1">
    <citation type="submission" date="2025-08" db="UniProtKB">
        <authorList>
            <consortium name="RefSeq"/>
        </authorList>
    </citation>
    <scope>IDENTIFICATION</scope>
    <source>
        <tissue evidence="3">Silk gland</tissue>
    </source>
</reference>